<comment type="caution">
    <text evidence="2">The sequence shown here is derived from an EMBL/GenBank/DDBJ whole genome shotgun (WGS) entry which is preliminary data.</text>
</comment>
<dbReference type="EMBL" id="BRXU01000013">
    <property type="protein sequence ID" value="GLC55641.1"/>
    <property type="molecule type" value="Genomic_DNA"/>
</dbReference>
<proteinExistence type="predicted"/>
<keyword evidence="3" id="KW-1185">Reference proteome</keyword>
<evidence type="ECO:0000256" key="1">
    <source>
        <dbReference type="SAM" id="MobiDB-lite"/>
    </source>
</evidence>
<feature type="region of interest" description="Disordered" evidence="1">
    <location>
        <begin position="1"/>
        <end position="60"/>
    </location>
</feature>
<accession>A0A9W6BQC6</accession>
<protein>
    <submittedName>
        <fullName evidence="2">Uncharacterized protein</fullName>
    </submittedName>
</protein>
<dbReference type="Proteomes" id="UP001165080">
    <property type="component" value="Unassembled WGS sequence"/>
</dbReference>
<feature type="compositionally biased region" description="Low complexity" evidence="1">
    <location>
        <begin position="45"/>
        <end position="60"/>
    </location>
</feature>
<evidence type="ECO:0000313" key="2">
    <source>
        <dbReference type="EMBL" id="GLC55641.1"/>
    </source>
</evidence>
<evidence type="ECO:0000313" key="3">
    <source>
        <dbReference type="Proteomes" id="UP001165080"/>
    </source>
</evidence>
<reference evidence="2 3" key="1">
    <citation type="journal article" date="2023" name="Commun. Biol.">
        <title>Reorganization of the ancestral sex-determining regions during the evolution of trioecy in Pleodorina starrii.</title>
        <authorList>
            <person name="Takahashi K."/>
            <person name="Suzuki S."/>
            <person name="Kawai-Toyooka H."/>
            <person name="Yamamoto K."/>
            <person name="Hamaji T."/>
            <person name="Ootsuki R."/>
            <person name="Yamaguchi H."/>
            <person name="Kawachi M."/>
            <person name="Higashiyama T."/>
            <person name="Nozaki H."/>
        </authorList>
    </citation>
    <scope>NUCLEOTIDE SEQUENCE [LARGE SCALE GENOMIC DNA]</scope>
    <source>
        <strain evidence="2 3">NIES-4479</strain>
    </source>
</reference>
<name>A0A9W6BQC6_9CHLO</name>
<dbReference type="AlphaFoldDB" id="A0A9W6BQC6"/>
<gene>
    <name evidence="2" type="primary">PLESTB001590</name>
    <name evidence="2" type="ORF">PLESTB_001009900</name>
</gene>
<organism evidence="2 3">
    <name type="scientific">Pleodorina starrii</name>
    <dbReference type="NCBI Taxonomy" id="330485"/>
    <lineage>
        <taxon>Eukaryota</taxon>
        <taxon>Viridiplantae</taxon>
        <taxon>Chlorophyta</taxon>
        <taxon>core chlorophytes</taxon>
        <taxon>Chlorophyceae</taxon>
        <taxon>CS clade</taxon>
        <taxon>Chlamydomonadales</taxon>
        <taxon>Volvocaceae</taxon>
        <taxon>Pleodorina</taxon>
    </lineage>
</organism>
<sequence length="76" mass="8574">MQRGDRPAARVGQVGLDGLVKRIHGGGRPTAPRASGGASTEIETQQQQQQQQQHQQQQQQQQLFAEWLREEVRICK</sequence>